<dbReference type="PANTHER" id="PTHR23507">
    <property type="entry name" value="ZGC:174356"/>
    <property type="match status" value="1"/>
</dbReference>
<sequence length="741" mass="81076">MSRSRNPSAVRPDLSRTTTSLGNELLPDGPVSEETVQLIHELVHPHHDREETLVNSEDDDEETIELARRKSLPWYKRPSPLWLIAMFPIISIAMGSTIAPKVDIYTTLACIQHKPEIMDNRSIPLSLFTLTVAPTDNVSYFSYNDAKELPGAIDIPTQKPSNPCKADPVVNAAVAQLAGVMLVCMGVLSCLTTGWWTSFSDRHGRTTSLGISVVGLLLTDANFIIVYYFSRSLPGGYWFLLLGPLAEGCLGGFTTAIATLHAYLADTTTSATRSRTFSMALGLLFSGFALGPTFGGLLIRFTGHTISVFYVATAVHFLYALMVWFIIPESNSPRKMQIAKAKYQEELDEYQTTQAREGASMLHALKRLFSFLSPLFQIQETRSSLLGETWNLALIALSYAFTVSIMASATYKFQFAGFMFDWGPETMGYWLSLLGAARAFHLVVVLPLCIKLFKRKPRGSSSDESEPLLQSTTSAASGPRSDSPSRLTEPHSSSFDLGLAKISLVVEIIAYTLMATMVNPVAFTAFGMLGSFGSGFGPAIQSVALEMYTQRGGTEAGRLFGALSVVQALSSQIIGPALYGFVYMKTVGSYPRTIFFITVAFAVVSFMFLSLVRLPRSRVARDVPANETGHTRASYSSRRSLPKKNNRTGGNKLTGRDEHSIYDVCLQLSTILGNYSEIAVLALRRELNALLTLGASNSNDPTGWRLNASIGSPLLILQVARCATAQLYCKLSLSLDLQQLF</sequence>
<feature type="region of interest" description="Disordered" evidence="5">
    <location>
        <begin position="623"/>
        <end position="654"/>
    </location>
</feature>
<dbReference type="InterPro" id="IPR011701">
    <property type="entry name" value="MFS"/>
</dbReference>
<feature type="transmembrane region" description="Helical" evidence="6">
    <location>
        <begin position="390"/>
        <end position="409"/>
    </location>
</feature>
<dbReference type="OrthoDB" id="3026777at2759"/>
<dbReference type="EMBL" id="ML769387">
    <property type="protein sequence ID" value="KAE9409492.1"/>
    <property type="molecule type" value="Genomic_DNA"/>
</dbReference>
<keyword evidence="8" id="KW-1185">Reference proteome</keyword>
<keyword evidence="4 6" id="KW-0472">Membrane</keyword>
<feature type="transmembrane region" description="Helical" evidence="6">
    <location>
        <begin position="79"/>
        <end position="99"/>
    </location>
</feature>
<evidence type="ECO:0000256" key="5">
    <source>
        <dbReference type="SAM" id="MobiDB-lite"/>
    </source>
</evidence>
<dbReference type="GO" id="GO:0022857">
    <property type="term" value="F:transmembrane transporter activity"/>
    <property type="evidence" value="ECO:0007669"/>
    <property type="project" value="InterPro"/>
</dbReference>
<feature type="transmembrane region" description="Helical" evidence="6">
    <location>
        <begin position="307"/>
        <end position="327"/>
    </location>
</feature>
<dbReference type="AlphaFoldDB" id="A0A6A4IBH7"/>
<protein>
    <submittedName>
        <fullName evidence="7">MFS general substrate transporter</fullName>
    </submittedName>
</protein>
<dbReference type="GO" id="GO:0016020">
    <property type="term" value="C:membrane"/>
    <property type="evidence" value="ECO:0007669"/>
    <property type="project" value="UniProtKB-SubCell"/>
</dbReference>
<comment type="subcellular location">
    <subcellularLocation>
        <location evidence="1">Membrane</location>
        <topology evidence="1">Multi-pass membrane protein</topology>
    </subcellularLocation>
</comment>
<feature type="compositionally biased region" description="Polar residues" evidence="5">
    <location>
        <begin position="468"/>
        <end position="493"/>
    </location>
</feature>
<evidence type="ECO:0000313" key="8">
    <source>
        <dbReference type="Proteomes" id="UP000799118"/>
    </source>
</evidence>
<feature type="transmembrane region" description="Helical" evidence="6">
    <location>
        <begin position="520"/>
        <end position="540"/>
    </location>
</feature>
<keyword evidence="3 6" id="KW-1133">Transmembrane helix</keyword>
<feature type="transmembrane region" description="Helical" evidence="6">
    <location>
        <begin position="560"/>
        <end position="582"/>
    </location>
</feature>
<feature type="region of interest" description="Disordered" evidence="5">
    <location>
        <begin position="1"/>
        <end position="28"/>
    </location>
</feature>
<evidence type="ECO:0000313" key="7">
    <source>
        <dbReference type="EMBL" id="KAE9409492.1"/>
    </source>
</evidence>
<evidence type="ECO:0000256" key="1">
    <source>
        <dbReference type="ARBA" id="ARBA00004141"/>
    </source>
</evidence>
<feature type="transmembrane region" description="Helical" evidence="6">
    <location>
        <begin position="209"/>
        <end position="230"/>
    </location>
</feature>
<dbReference type="InterPro" id="IPR036259">
    <property type="entry name" value="MFS_trans_sf"/>
</dbReference>
<gene>
    <name evidence="7" type="ORF">BT96DRAFT_969909</name>
</gene>
<dbReference type="Pfam" id="PF07690">
    <property type="entry name" value="MFS_1"/>
    <property type="match status" value="2"/>
</dbReference>
<evidence type="ECO:0000256" key="2">
    <source>
        <dbReference type="ARBA" id="ARBA00022692"/>
    </source>
</evidence>
<reference evidence="7" key="1">
    <citation type="journal article" date="2019" name="Environ. Microbiol.">
        <title>Fungal ecological strategies reflected in gene transcription - a case study of two litter decomposers.</title>
        <authorList>
            <person name="Barbi F."/>
            <person name="Kohler A."/>
            <person name="Barry K."/>
            <person name="Baskaran P."/>
            <person name="Daum C."/>
            <person name="Fauchery L."/>
            <person name="Ihrmark K."/>
            <person name="Kuo A."/>
            <person name="LaButti K."/>
            <person name="Lipzen A."/>
            <person name="Morin E."/>
            <person name="Grigoriev I.V."/>
            <person name="Henrissat B."/>
            <person name="Lindahl B."/>
            <person name="Martin F."/>
        </authorList>
    </citation>
    <scope>NUCLEOTIDE SEQUENCE</scope>
    <source>
        <strain evidence="7">JB14</strain>
    </source>
</reference>
<feature type="region of interest" description="Disordered" evidence="5">
    <location>
        <begin position="457"/>
        <end position="493"/>
    </location>
</feature>
<dbReference type="Proteomes" id="UP000799118">
    <property type="component" value="Unassembled WGS sequence"/>
</dbReference>
<evidence type="ECO:0000256" key="3">
    <source>
        <dbReference type="ARBA" id="ARBA00022989"/>
    </source>
</evidence>
<feature type="transmembrane region" description="Helical" evidence="6">
    <location>
        <begin position="236"/>
        <end position="265"/>
    </location>
</feature>
<organism evidence="7 8">
    <name type="scientific">Gymnopus androsaceus JB14</name>
    <dbReference type="NCBI Taxonomy" id="1447944"/>
    <lineage>
        <taxon>Eukaryota</taxon>
        <taxon>Fungi</taxon>
        <taxon>Dikarya</taxon>
        <taxon>Basidiomycota</taxon>
        <taxon>Agaricomycotina</taxon>
        <taxon>Agaricomycetes</taxon>
        <taxon>Agaricomycetidae</taxon>
        <taxon>Agaricales</taxon>
        <taxon>Marasmiineae</taxon>
        <taxon>Omphalotaceae</taxon>
        <taxon>Gymnopus</taxon>
    </lineage>
</organism>
<accession>A0A6A4IBH7</accession>
<dbReference type="Gene3D" id="1.20.1250.20">
    <property type="entry name" value="MFS general substrate transporter like domains"/>
    <property type="match status" value="2"/>
</dbReference>
<feature type="transmembrane region" description="Helical" evidence="6">
    <location>
        <begin position="277"/>
        <end position="301"/>
    </location>
</feature>
<proteinExistence type="predicted"/>
<feature type="transmembrane region" description="Helical" evidence="6">
    <location>
        <begin position="177"/>
        <end position="197"/>
    </location>
</feature>
<feature type="transmembrane region" description="Helical" evidence="6">
    <location>
        <begin position="594"/>
        <end position="612"/>
    </location>
</feature>
<feature type="transmembrane region" description="Helical" evidence="6">
    <location>
        <begin position="429"/>
        <end position="450"/>
    </location>
</feature>
<name>A0A6A4IBH7_9AGAR</name>
<keyword evidence="2 6" id="KW-0812">Transmembrane</keyword>
<dbReference type="SUPFAM" id="SSF103473">
    <property type="entry name" value="MFS general substrate transporter"/>
    <property type="match status" value="1"/>
</dbReference>
<dbReference type="PANTHER" id="PTHR23507:SF1">
    <property type="entry name" value="FI18259P1-RELATED"/>
    <property type="match status" value="1"/>
</dbReference>
<evidence type="ECO:0000256" key="4">
    <source>
        <dbReference type="ARBA" id="ARBA00023136"/>
    </source>
</evidence>
<evidence type="ECO:0000256" key="6">
    <source>
        <dbReference type="SAM" id="Phobius"/>
    </source>
</evidence>